<dbReference type="GO" id="GO:0003676">
    <property type="term" value="F:nucleic acid binding"/>
    <property type="evidence" value="ECO:0007669"/>
    <property type="project" value="InterPro"/>
</dbReference>
<dbReference type="AlphaFoldDB" id="A0A848KXV8"/>
<reference evidence="3 4" key="1">
    <citation type="submission" date="2020-04" db="EMBL/GenBank/DDBJ databases">
        <title>Gordonia sp. nov. TBRC 11910.</title>
        <authorList>
            <person name="Suriyachadkun C."/>
        </authorList>
    </citation>
    <scope>NUCLEOTIDE SEQUENCE [LARGE SCALE GENOMIC DNA]</scope>
    <source>
        <strain evidence="3 4">TBRC 11910</strain>
    </source>
</reference>
<sequence>MEHFDPDTVLAQFDVDESTDLDAICYTLAVLVRLSNAIDHRLATVTALGERLGIPRRKGVKSMVKLLIEQGLAPHIAYRTLRDGQQFADVPTVEAHARDGALSGEHVDAIFKGLRHIQARVALSEEDYETCVSTLTSQAFTANPRAVTDKARAIAISLAPEESEPRVAEDRALNELSFSPGADGRFTGEFDLDCVTAARLHTALDPLCAPVSGPDGEPDPRSAAKRRADAFDQIIASYLRHCDRPAQGGEKPNVLLMLPWNAVHHTGGGDFGEVAHLTWAGPVTAATAAALACDCDVSRVVVDAESVPLDVGREHRVVPASLRKAVIARDMVCIRCGHPASWCDVHHNVPWESGGETSLSNSSLLCRDDHTWLHQRGWTVVIGPDGHPCMKPPADAESQALIPAFNRRQTRPLSRLEAA</sequence>
<keyword evidence="4" id="KW-1185">Reference proteome</keyword>
<comment type="caution">
    <text evidence="3">The sequence shown here is derived from an EMBL/GenBank/DDBJ whole genome shotgun (WGS) entry which is preliminary data.</text>
</comment>
<dbReference type="GO" id="GO:0008270">
    <property type="term" value="F:zinc ion binding"/>
    <property type="evidence" value="ECO:0007669"/>
    <property type="project" value="InterPro"/>
</dbReference>
<dbReference type="InterPro" id="IPR003615">
    <property type="entry name" value="HNH_nuc"/>
</dbReference>
<dbReference type="InterPro" id="IPR003870">
    <property type="entry name" value="DUF222"/>
</dbReference>
<dbReference type="Proteomes" id="UP000550729">
    <property type="component" value="Unassembled WGS sequence"/>
</dbReference>
<dbReference type="EMBL" id="JABBNB010000003">
    <property type="protein sequence ID" value="NMO00288.1"/>
    <property type="molecule type" value="Genomic_DNA"/>
</dbReference>
<dbReference type="GO" id="GO:0004519">
    <property type="term" value="F:endonuclease activity"/>
    <property type="evidence" value="ECO:0007669"/>
    <property type="project" value="InterPro"/>
</dbReference>
<evidence type="ECO:0000256" key="1">
    <source>
        <dbReference type="ARBA" id="ARBA00023450"/>
    </source>
</evidence>
<dbReference type="Pfam" id="PF01844">
    <property type="entry name" value="HNH"/>
    <property type="match status" value="1"/>
</dbReference>
<proteinExistence type="inferred from homology"/>
<dbReference type="RefSeq" id="WP_170192799.1">
    <property type="nucleotide sequence ID" value="NZ_JABBNB010000003.1"/>
</dbReference>
<evidence type="ECO:0000259" key="2">
    <source>
        <dbReference type="SMART" id="SM00507"/>
    </source>
</evidence>
<evidence type="ECO:0000313" key="3">
    <source>
        <dbReference type="EMBL" id="NMO00288.1"/>
    </source>
</evidence>
<dbReference type="SMART" id="SM00507">
    <property type="entry name" value="HNHc"/>
    <property type="match status" value="1"/>
</dbReference>
<gene>
    <name evidence="3" type="ORF">HH308_03565</name>
</gene>
<dbReference type="InterPro" id="IPR002711">
    <property type="entry name" value="HNH"/>
</dbReference>
<dbReference type="Gene3D" id="1.10.30.50">
    <property type="match status" value="1"/>
</dbReference>
<dbReference type="Pfam" id="PF02720">
    <property type="entry name" value="DUF222"/>
    <property type="match status" value="1"/>
</dbReference>
<protein>
    <submittedName>
        <fullName evidence="3">DUF222 domain-containing protein</fullName>
    </submittedName>
</protein>
<accession>A0A848KXV8</accession>
<comment type="similarity">
    <text evidence="1">Belongs to the Rv1128c/1148c/1588c/1702c/1945/3466 family.</text>
</comment>
<organism evidence="3 4">
    <name type="scientific">Gordonia asplenii</name>
    <dbReference type="NCBI Taxonomy" id="2725283"/>
    <lineage>
        <taxon>Bacteria</taxon>
        <taxon>Bacillati</taxon>
        <taxon>Actinomycetota</taxon>
        <taxon>Actinomycetes</taxon>
        <taxon>Mycobacteriales</taxon>
        <taxon>Gordoniaceae</taxon>
        <taxon>Gordonia</taxon>
    </lineage>
</organism>
<feature type="domain" description="HNH nuclease" evidence="2">
    <location>
        <begin position="321"/>
        <end position="371"/>
    </location>
</feature>
<evidence type="ECO:0000313" key="4">
    <source>
        <dbReference type="Proteomes" id="UP000550729"/>
    </source>
</evidence>
<dbReference type="CDD" id="cd00085">
    <property type="entry name" value="HNHc"/>
    <property type="match status" value="1"/>
</dbReference>
<name>A0A848KXV8_9ACTN</name>